<dbReference type="CDD" id="cd01129">
    <property type="entry name" value="PulE-GspE-like"/>
    <property type="match status" value="1"/>
</dbReference>
<sequence>MNISFFKKPINISELKIPFLKKKGEVTIEATSSESSVAIEVEEILSSEHPFHHKPAQETDELGILSETELQMAESLDLDALKESGYQEEFEAQFGSEVIKHAKKLRESPQNCVNDTEVEDELEISDFEVFDESLQEQSLEKDLESIEEDEAEIQFTDHSSNEFTTIASVFRDEDVKINRVSDQHHSTFSILHVDYAIYRALLPTFDDYNNRKESDFEVTEEGISSKGSSRAKDLNSGYGSGTNLVAIPMHSGEIVLFPRSKAKMQTRFVDEVRKLVAIAGDIDINKIQTRLIDDTLFSVHAKEVHTENIRRKNTDVDSSSVEDEAATKELLVSTVSLAVQNNCTDIHMYLRENFEIQFRANKLIQSHLTINEEHIIGRSLFNTIINDLGAQRCSGTMNYVDFEGTSFALQVYKDKQRTSPITVELRIEKAPIDGGSREESAGMYIRISKNDVPQTLEQLKIAPPMIKMFRRAMHLPKGMIIVTGPTGSGKTTLLHAILREMLPGLSARTIEDPVELRATYNSSISQMSIPKHKWQEALESVLRQDPDVVMIGEIRSGQMLRTLLEAVDTGHLTLSTLHTNSAISTLMRMINIGGKPEDLAADEVLTLIIATRLNNLPCKLCARKFNHLSDEEKKTVYDYLGEADMDKVDSLIFTNEHSENCTCNRGKRGMSSMQEVIKINDSIRKFIAVKDWDGMKDYLVGHGWKDFETQAREKILEGELDLFEVQRVVKIALDDEENFQYNY</sequence>
<evidence type="ECO:0000259" key="4">
    <source>
        <dbReference type="SMART" id="SM00382"/>
    </source>
</evidence>
<dbReference type="SMART" id="SM00382">
    <property type="entry name" value="AAA"/>
    <property type="match status" value="1"/>
</dbReference>
<proteinExistence type="inferred from homology"/>
<dbReference type="PANTHER" id="PTHR30258:SF2">
    <property type="entry name" value="COMG OPERON PROTEIN 1"/>
    <property type="match status" value="1"/>
</dbReference>
<dbReference type="GO" id="GO:0005524">
    <property type="term" value="F:ATP binding"/>
    <property type="evidence" value="ECO:0007669"/>
    <property type="project" value="UniProtKB-KW"/>
</dbReference>
<accession>A0A1W6UV07</accession>
<evidence type="ECO:0000313" key="5">
    <source>
        <dbReference type="EMBL" id="ARP21784.1"/>
    </source>
</evidence>
<dbReference type="SUPFAM" id="SSF52540">
    <property type="entry name" value="P-loop containing nucleoside triphosphate hydrolases"/>
    <property type="match status" value="1"/>
</dbReference>
<evidence type="ECO:0000256" key="2">
    <source>
        <dbReference type="ARBA" id="ARBA00022741"/>
    </source>
</evidence>
<feature type="domain" description="AAA+ ATPase" evidence="4">
    <location>
        <begin position="476"/>
        <end position="597"/>
    </location>
</feature>
<dbReference type="RefSeq" id="WP_086048404.1">
    <property type="nucleotide sequence ID" value="NZ_CP017893.1"/>
</dbReference>
<dbReference type="PANTHER" id="PTHR30258">
    <property type="entry name" value="TYPE II SECRETION SYSTEM PROTEIN GSPE-RELATED"/>
    <property type="match status" value="1"/>
</dbReference>
<gene>
    <name evidence="5" type="ORF">K05K4_50820</name>
</gene>
<dbReference type="GO" id="GO:0016887">
    <property type="term" value="F:ATP hydrolysis activity"/>
    <property type="evidence" value="ECO:0007669"/>
    <property type="project" value="TreeGrafter"/>
</dbReference>
<comment type="similarity">
    <text evidence="1">Belongs to the GSP E family.</text>
</comment>
<reference evidence="5" key="1">
    <citation type="submission" date="2016-10" db="EMBL/GenBank/DDBJ databases">
        <title>The High Quality Genome of Vibrio alginolyticus K01M1.</title>
        <authorList>
            <person name="Wendling C."/>
            <person name="Chibani C.M."/>
            <person name="Hertel R."/>
            <person name="Sproer C."/>
            <person name="Bunk B."/>
            <person name="Overmann J."/>
            <person name="Roth O."/>
            <person name="Liesegang H."/>
        </authorList>
    </citation>
    <scope>NUCLEOTIDE SEQUENCE</scope>
    <source>
        <strain evidence="5">K05K4</strain>
        <plasmid evidence="5">pL289</plasmid>
    </source>
</reference>
<keyword evidence="2" id="KW-0547">Nucleotide-binding</keyword>
<dbReference type="AlphaFoldDB" id="A0A1W6UV07"/>
<evidence type="ECO:0000256" key="3">
    <source>
        <dbReference type="ARBA" id="ARBA00022840"/>
    </source>
</evidence>
<keyword evidence="3" id="KW-0067">ATP-binding</keyword>
<evidence type="ECO:0000256" key="1">
    <source>
        <dbReference type="ARBA" id="ARBA00006611"/>
    </source>
</evidence>
<dbReference type="InterPro" id="IPR003593">
    <property type="entry name" value="AAA+_ATPase"/>
</dbReference>
<keyword evidence="5" id="KW-0614">Plasmid</keyword>
<protein>
    <submittedName>
        <fullName evidence="5">P-type DNA transfer ATPase VirB11</fullName>
    </submittedName>
</protein>
<dbReference type="GO" id="GO:0005886">
    <property type="term" value="C:plasma membrane"/>
    <property type="evidence" value="ECO:0007669"/>
    <property type="project" value="TreeGrafter"/>
</dbReference>
<dbReference type="Gene3D" id="3.40.50.300">
    <property type="entry name" value="P-loop containing nucleotide triphosphate hydrolases"/>
    <property type="match status" value="1"/>
</dbReference>
<dbReference type="EMBL" id="CP017904">
    <property type="protein sequence ID" value="ARP21784.1"/>
    <property type="molecule type" value="Genomic_DNA"/>
</dbReference>
<dbReference type="InterPro" id="IPR027417">
    <property type="entry name" value="P-loop_NTPase"/>
</dbReference>
<dbReference type="Pfam" id="PF00437">
    <property type="entry name" value="T2SSE"/>
    <property type="match status" value="1"/>
</dbReference>
<geneLocation type="plasmid" evidence="5">
    <name>pL289</name>
</geneLocation>
<organism evidence="5">
    <name type="scientific">Vibrio alginolyticus</name>
    <dbReference type="NCBI Taxonomy" id="663"/>
    <lineage>
        <taxon>Bacteria</taxon>
        <taxon>Pseudomonadati</taxon>
        <taxon>Pseudomonadota</taxon>
        <taxon>Gammaproteobacteria</taxon>
        <taxon>Vibrionales</taxon>
        <taxon>Vibrionaceae</taxon>
        <taxon>Vibrio</taxon>
    </lineage>
</organism>
<name>A0A1W6UV07_VIBAL</name>
<dbReference type="InterPro" id="IPR001482">
    <property type="entry name" value="T2SS/T4SS_dom"/>
</dbReference>